<sequence>MSTVKILAGSTVEIAAASVADNHVLSAMRLTEEKKSSEIFNGLKIVEDLELEDAEVEEVATENSDPKTEEDEELQALPTVEETLFVEQINSEADSILVDDTDFEMPASSEEGTGIELEITLESESLEVRLTEDDTASDAEEVTKDMTEELSEKIEEEITLIQYPETEPPRCLEEALQPLTDAAESGEVDQILDAEATEAAGASEEVVESEHATASKA</sequence>
<reference evidence="2 3" key="1">
    <citation type="journal article" date="2019" name="Sci. Data">
        <title>Hybrid genome assembly and annotation of Danionella translucida.</title>
        <authorList>
            <person name="Kadobianskyi M."/>
            <person name="Schulze L."/>
            <person name="Schuelke M."/>
            <person name="Judkewitz B."/>
        </authorList>
    </citation>
    <scope>NUCLEOTIDE SEQUENCE [LARGE SCALE GENOMIC DNA]</scope>
    <source>
        <strain evidence="2 3">Bolton</strain>
    </source>
</reference>
<feature type="region of interest" description="Disordered" evidence="1">
    <location>
        <begin position="198"/>
        <end position="217"/>
    </location>
</feature>
<accession>A0A553QG80</accession>
<dbReference type="Proteomes" id="UP000316079">
    <property type="component" value="Unassembled WGS sequence"/>
</dbReference>
<name>A0A553QG80_9TELE</name>
<comment type="caution">
    <text evidence="2">The sequence shown here is derived from an EMBL/GenBank/DDBJ whole genome shotgun (WGS) entry which is preliminary data.</text>
</comment>
<feature type="compositionally biased region" description="Basic and acidic residues" evidence="1">
    <location>
        <begin position="208"/>
        <end position="217"/>
    </location>
</feature>
<dbReference type="OrthoDB" id="9950323at2759"/>
<evidence type="ECO:0000313" key="3">
    <source>
        <dbReference type="Proteomes" id="UP000316079"/>
    </source>
</evidence>
<dbReference type="EMBL" id="SRMA01026012">
    <property type="protein sequence ID" value="TRY88948.1"/>
    <property type="molecule type" value="Genomic_DNA"/>
</dbReference>
<organism evidence="2 3">
    <name type="scientific">Danionella cerebrum</name>
    <dbReference type="NCBI Taxonomy" id="2873325"/>
    <lineage>
        <taxon>Eukaryota</taxon>
        <taxon>Metazoa</taxon>
        <taxon>Chordata</taxon>
        <taxon>Craniata</taxon>
        <taxon>Vertebrata</taxon>
        <taxon>Euteleostomi</taxon>
        <taxon>Actinopterygii</taxon>
        <taxon>Neopterygii</taxon>
        <taxon>Teleostei</taxon>
        <taxon>Ostariophysi</taxon>
        <taxon>Cypriniformes</taxon>
        <taxon>Danionidae</taxon>
        <taxon>Danioninae</taxon>
        <taxon>Danionella</taxon>
    </lineage>
</organism>
<gene>
    <name evidence="2" type="ORF">DNTS_013326</name>
</gene>
<evidence type="ECO:0000313" key="2">
    <source>
        <dbReference type="EMBL" id="TRY88948.1"/>
    </source>
</evidence>
<evidence type="ECO:0000256" key="1">
    <source>
        <dbReference type="SAM" id="MobiDB-lite"/>
    </source>
</evidence>
<protein>
    <submittedName>
        <fullName evidence="2">Uncharacterized protein</fullName>
    </submittedName>
</protein>
<dbReference type="AlphaFoldDB" id="A0A553QG80"/>
<proteinExistence type="predicted"/>
<keyword evidence="3" id="KW-1185">Reference proteome</keyword>